<keyword evidence="5" id="KW-0472">Membrane</keyword>
<dbReference type="OrthoDB" id="9783283at2"/>
<proteinExistence type="predicted"/>
<evidence type="ECO:0000256" key="4">
    <source>
        <dbReference type="ARBA" id="ARBA00022801"/>
    </source>
</evidence>
<reference evidence="8 9" key="1">
    <citation type="submission" date="2019-11" db="EMBL/GenBank/DDBJ databases">
        <authorList>
            <person name="Khan S.A."/>
            <person name="Jeon C.O."/>
            <person name="Chun B.H."/>
        </authorList>
    </citation>
    <scope>NUCLEOTIDE SEQUENCE [LARGE SCALE GENOMIC DNA]</scope>
    <source>
        <strain evidence="8 9">IMCC 1097</strain>
    </source>
</reference>
<dbReference type="KEGG" id="llp:GH975_06875"/>
<feature type="domain" description="Calcineurin-like phosphoesterase" evidence="7">
    <location>
        <begin position="7"/>
        <end position="192"/>
    </location>
</feature>
<dbReference type="Pfam" id="PF00149">
    <property type="entry name" value="Metallophos"/>
    <property type="match status" value="1"/>
</dbReference>
<dbReference type="SUPFAM" id="SSF56300">
    <property type="entry name" value="Metallo-dependent phosphatases"/>
    <property type="match status" value="1"/>
</dbReference>
<keyword evidence="4 8" id="KW-0378">Hydrolase</keyword>
<dbReference type="NCBIfam" id="NF003743">
    <property type="entry name" value="PRK05340.1"/>
    <property type="match status" value="1"/>
</dbReference>
<name>A0A5Q2Q7A2_9GAMM</name>
<gene>
    <name evidence="8" type="ORF">GH975_06875</name>
</gene>
<keyword evidence="1" id="KW-1003">Cell membrane</keyword>
<dbReference type="Proteomes" id="UP000388235">
    <property type="component" value="Chromosome"/>
</dbReference>
<organism evidence="8 9">
    <name type="scientific">Litorivicinus lipolyticus</name>
    <dbReference type="NCBI Taxonomy" id="418701"/>
    <lineage>
        <taxon>Bacteria</taxon>
        <taxon>Pseudomonadati</taxon>
        <taxon>Pseudomonadota</taxon>
        <taxon>Gammaproteobacteria</taxon>
        <taxon>Oceanospirillales</taxon>
        <taxon>Litorivicinaceae</taxon>
        <taxon>Litorivicinus</taxon>
    </lineage>
</organism>
<keyword evidence="3" id="KW-0479">Metal-binding</keyword>
<evidence type="ECO:0000256" key="3">
    <source>
        <dbReference type="ARBA" id="ARBA00022723"/>
    </source>
</evidence>
<evidence type="ECO:0000256" key="5">
    <source>
        <dbReference type="ARBA" id="ARBA00023136"/>
    </source>
</evidence>
<dbReference type="RefSeq" id="WP_153713813.1">
    <property type="nucleotide sequence ID" value="NZ_CP045871.1"/>
</dbReference>
<evidence type="ECO:0000259" key="7">
    <source>
        <dbReference type="Pfam" id="PF00149"/>
    </source>
</evidence>
<keyword evidence="9" id="KW-1185">Reference proteome</keyword>
<keyword evidence="6" id="KW-0464">Manganese</keyword>
<dbReference type="EC" id="3.6.1.54" evidence="8"/>
<dbReference type="GO" id="GO:0008758">
    <property type="term" value="F:UDP-2,3-diacylglucosamine hydrolase activity"/>
    <property type="evidence" value="ECO:0007669"/>
    <property type="project" value="TreeGrafter"/>
</dbReference>
<dbReference type="PANTHER" id="PTHR34990:SF1">
    <property type="entry name" value="UDP-2,3-DIACYLGLUCOSAMINE HYDROLASE"/>
    <property type="match status" value="1"/>
</dbReference>
<evidence type="ECO:0000256" key="2">
    <source>
        <dbReference type="ARBA" id="ARBA00022519"/>
    </source>
</evidence>
<dbReference type="InterPro" id="IPR043461">
    <property type="entry name" value="LpxH-like"/>
</dbReference>
<dbReference type="PANTHER" id="PTHR34990">
    <property type="entry name" value="UDP-2,3-DIACYLGLUCOSAMINE HYDROLASE-RELATED"/>
    <property type="match status" value="1"/>
</dbReference>
<dbReference type="GO" id="GO:0046872">
    <property type="term" value="F:metal ion binding"/>
    <property type="evidence" value="ECO:0007669"/>
    <property type="project" value="UniProtKB-KW"/>
</dbReference>
<dbReference type="InterPro" id="IPR029052">
    <property type="entry name" value="Metallo-depent_PP-like"/>
</dbReference>
<evidence type="ECO:0000256" key="6">
    <source>
        <dbReference type="ARBA" id="ARBA00023211"/>
    </source>
</evidence>
<sequence length="235" mass="26016">MDRLIDLVVSDLHLGQAPCPISRNFLALLDSVQGQVAHLVIAGDLFEAWLGDDLANAFEHQIAAAIAAVGADQTSFLPGNRDFLIADDWARRADLTIRDQVDLTVSTCPTLITHGDELCLDDEAYQAWRRTCRNPEWQSAFKAQSADQRVAFAAQARAQSQARGGQQESVIADVAQRALGPGNRIHGHTHRPAIHRNGATRVVIGDWRPQAWVFVNDERPHLGLWDHGWQARIDL</sequence>
<evidence type="ECO:0000313" key="8">
    <source>
        <dbReference type="EMBL" id="QGG80309.1"/>
    </source>
</evidence>
<dbReference type="AlphaFoldDB" id="A0A5Q2Q7A2"/>
<dbReference type="GO" id="GO:0016020">
    <property type="term" value="C:membrane"/>
    <property type="evidence" value="ECO:0007669"/>
    <property type="project" value="GOC"/>
</dbReference>
<dbReference type="Gene3D" id="3.60.21.10">
    <property type="match status" value="1"/>
</dbReference>
<dbReference type="GO" id="GO:0009245">
    <property type="term" value="P:lipid A biosynthetic process"/>
    <property type="evidence" value="ECO:0007669"/>
    <property type="project" value="TreeGrafter"/>
</dbReference>
<protein>
    <submittedName>
        <fullName evidence="8">UDP-2,3-diacylglucosamine diphosphatase</fullName>
        <ecNumber evidence="8">3.6.1.54</ecNumber>
    </submittedName>
</protein>
<accession>A0A5Q2Q7A2</accession>
<dbReference type="EMBL" id="CP045871">
    <property type="protein sequence ID" value="QGG80309.1"/>
    <property type="molecule type" value="Genomic_DNA"/>
</dbReference>
<dbReference type="InterPro" id="IPR004843">
    <property type="entry name" value="Calcineurin-like_PHP"/>
</dbReference>
<evidence type="ECO:0000313" key="9">
    <source>
        <dbReference type="Proteomes" id="UP000388235"/>
    </source>
</evidence>
<keyword evidence="2" id="KW-0997">Cell inner membrane</keyword>
<evidence type="ECO:0000256" key="1">
    <source>
        <dbReference type="ARBA" id="ARBA00022475"/>
    </source>
</evidence>
<dbReference type="CDD" id="cd07398">
    <property type="entry name" value="MPP_YbbF-LpxH"/>
    <property type="match status" value="1"/>
</dbReference>